<gene>
    <name evidence="2" type="ORF">CBZ_08400</name>
</gene>
<dbReference type="RefSeq" id="WP_130780383.1">
    <property type="nucleotide sequence ID" value="NZ_BIMR01000046.1"/>
</dbReference>
<evidence type="ECO:0000313" key="3">
    <source>
        <dbReference type="Proteomes" id="UP000289954"/>
    </source>
</evidence>
<dbReference type="Proteomes" id="UP000289954">
    <property type="component" value="Unassembled WGS sequence"/>
</dbReference>
<keyword evidence="3" id="KW-1185">Reference proteome</keyword>
<sequence>MTSPDVPVASPRAALVTGALVAAVALAGVAWAARESIRRVVAPRELDACPAILPPPASCLPHAHVVAAAGTALAVVAVLGLLVLAARLRRAPALVLGLLGALVVVGVLGVAYVSVWPFPTPMGWLPR</sequence>
<evidence type="ECO:0000256" key="1">
    <source>
        <dbReference type="SAM" id="Phobius"/>
    </source>
</evidence>
<keyword evidence="1" id="KW-1133">Transmembrane helix</keyword>
<comment type="caution">
    <text evidence="2">The sequence shown here is derived from an EMBL/GenBank/DDBJ whole genome shotgun (WGS) entry which is preliminary data.</text>
</comment>
<keyword evidence="1" id="KW-0472">Membrane</keyword>
<dbReference type="AlphaFoldDB" id="A0A402DNT5"/>
<name>A0A402DNT5_9CELL</name>
<proteinExistence type="predicted"/>
<feature type="transmembrane region" description="Helical" evidence="1">
    <location>
        <begin position="63"/>
        <end position="86"/>
    </location>
</feature>
<dbReference type="EMBL" id="BIMR01000046">
    <property type="protein sequence ID" value="GCE75784.1"/>
    <property type="molecule type" value="Genomic_DNA"/>
</dbReference>
<accession>A0A402DNT5</accession>
<organism evidence="2 3">
    <name type="scientific">Cellulomonas biazotea</name>
    <dbReference type="NCBI Taxonomy" id="1709"/>
    <lineage>
        <taxon>Bacteria</taxon>
        <taxon>Bacillati</taxon>
        <taxon>Actinomycetota</taxon>
        <taxon>Actinomycetes</taxon>
        <taxon>Micrococcales</taxon>
        <taxon>Cellulomonadaceae</taxon>
        <taxon>Cellulomonas</taxon>
    </lineage>
</organism>
<reference evidence="2 3" key="1">
    <citation type="submission" date="2019-01" db="EMBL/GenBank/DDBJ databases">
        <title>Draft genome sequence of Cellulomonas takizawaensis strain TKZ-21.</title>
        <authorList>
            <person name="Yamamura H."/>
            <person name="Hayashi T."/>
            <person name="Hamada M."/>
            <person name="Serisawa Y."/>
            <person name="Matsuyama K."/>
            <person name="Nakagawa Y."/>
            <person name="Otoguro M."/>
            <person name="Yanagida F."/>
            <person name="Hayakawa M."/>
        </authorList>
    </citation>
    <scope>NUCLEOTIDE SEQUENCE [LARGE SCALE GENOMIC DNA]</scope>
    <source>
        <strain evidence="2 3">NBRC12680</strain>
    </source>
</reference>
<evidence type="ECO:0000313" key="2">
    <source>
        <dbReference type="EMBL" id="GCE75784.1"/>
    </source>
</evidence>
<keyword evidence="1" id="KW-0812">Transmembrane</keyword>
<protein>
    <submittedName>
        <fullName evidence="2">Uncharacterized protein</fullName>
    </submittedName>
</protein>
<feature type="transmembrane region" description="Helical" evidence="1">
    <location>
        <begin position="93"/>
        <end position="118"/>
    </location>
</feature>